<dbReference type="STRING" id="1192197.JBW_03418"/>
<dbReference type="InterPro" id="IPR043894">
    <property type="entry name" value="MupG_C"/>
</dbReference>
<dbReference type="Pfam" id="PF05913">
    <property type="entry name" value="MupG_C"/>
    <property type="match status" value="1"/>
</dbReference>
<evidence type="ECO:0000259" key="2">
    <source>
        <dbReference type="Pfam" id="PF19200"/>
    </source>
</evidence>
<dbReference type="PANTHER" id="PTHR38435:SF2">
    <property type="entry name" value="DUF871 DOMAIN-CONTAINING PROTEIN"/>
    <property type="match status" value="1"/>
</dbReference>
<feature type="domain" description="6-phospho-N-acetylmuramidase C-terminal" evidence="1">
    <location>
        <begin position="245"/>
        <end position="357"/>
    </location>
</feature>
<dbReference type="Proteomes" id="UP000005361">
    <property type="component" value="Chromosome"/>
</dbReference>
<gene>
    <name evidence="3" type="ORF">JBW_03418</name>
</gene>
<dbReference type="Gene3D" id="2.40.100.10">
    <property type="entry name" value="Cyclophilin-like"/>
    <property type="match status" value="1"/>
</dbReference>
<dbReference type="EMBL" id="CP010978">
    <property type="protein sequence ID" value="AJQ28759.1"/>
    <property type="molecule type" value="Genomic_DNA"/>
</dbReference>
<dbReference type="InterPro" id="IPR008589">
    <property type="entry name" value="MupG"/>
</dbReference>
<evidence type="ECO:0000313" key="3">
    <source>
        <dbReference type="EMBL" id="AJQ28759.1"/>
    </source>
</evidence>
<dbReference type="Gene3D" id="3.20.20.70">
    <property type="entry name" value="Aldolase class I"/>
    <property type="match status" value="1"/>
</dbReference>
<dbReference type="SUPFAM" id="SSF50891">
    <property type="entry name" value="Cyclophilin-like"/>
    <property type="match status" value="1"/>
</dbReference>
<dbReference type="KEGG" id="pft:JBW_03418"/>
<sequence>MAIEKGISVYVGMGHKEEAIREYMFSAHQYGYSRIFTSLHIPEADSQKILNEFTNMIKYAKQLGFCITADISPASFELLRITRGNIDDLCKLGIDTLRLDFGFNLQETAELAKKSQFDIELNASTIDQKILNTILGEGIDSARLRACHNYYPRPETGLSYGLFAERSQLFRSYGIPVAAFIASHNNPRGPIYEGVPSLEQHRYMNPVTAAKHFFASKLVDAVIFGDPFAATEELAGVAALDERYIELVVDTKPGISDMERAILLGRHTNRNDPGEHVIRSQEARNSCRDTILKRSALTRPCGAVTIDNVEYLRYMGELQVVCRELPIDARTNVVAQVIKEELFLLEYIQPGRSFCFKEK</sequence>
<dbReference type="SUPFAM" id="SSF51445">
    <property type="entry name" value="(Trans)glycosidases"/>
    <property type="match status" value="1"/>
</dbReference>
<dbReference type="InterPro" id="IPR029000">
    <property type="entry name" value="Cyclophilin-like_dom_sf"/>
</dbReference>
<protein>
    <recommendedName>
        <fullName evidence="5">Outer surface protein</fullName>
    </recommendedName>
</protein>
<dbReference type="RefSeq" id="WP_007959845.1">
    <property type="nucleotide sequence ID" value="NZ_CP010978.1"/>
</dbReference>
<organism evidence="3 4">
    <name type="scientific">Pelosinus fermentans JBW45</name>
    <dbReference type="NCBI Taxonomy" id="1192197"/>
    <lineage>
        <taxon>Bacteria</taxon>
        <taxon>Bacillati</taxon>
        <taxon>Bacillota</taxon>
        <taxon>Negativicutes</taxon>
        <taxon>Selenomonadales</taxon>
        <taxon>Sporomusaceae</taxon>
        <taxon>Pelosinus</taxon>
    </lineage>
</organism>
<dbReference type="PANTHER" id="PTHR38435">
    <property type="match status" value="1"/>
</dbReference>
<feature type="domain" description="6-phospho-N-acetylmuramidase N-terminal" evidence="2">
    <location>
        <begin position="6"/>
        <end position="237"/>
    </location>
</feature>
<dbReference type="InterPro" id="IPR017853">
    <property type="entry name" value="GH"/>
</dbReference>
<dbReference type="AlphaFoldDB" id="I9DC34"/>
<name>I9DC34_9FIRM</name>
<accession>I9DC34</accession>
<dbReference type="InterPro" id="IPR043797">
    <property type="entry name" value="MupG_N"/>
</dbReference>
<dbReference type="HOGENOM" id="CLU_065324_0_0_9"/>
<proteinExistence type="predicted"/>
<dbReference type="InterPro" id="IPR013785">
    <property type="entry name" value="Aldolase_TIM"/>
</dbReference>
<dbReference type="OrthoDB" id="5809921at2"/>
<evidence type="ECO:0008006" key="5">
    <source>
        <dbReference type="Google" id="ProtNLM"/>
    </source>
</evidence>
<dbReference type="Pfam" id="PF19200">
    <property type="entry name" value="MupG_N"/>
    <property type="match status" value="1"/>
</dbReference>
<evidence type="ECO:0000313" key="4">
    <source>
        <dbReference type="Proteomes" id="UP000005361"/>
    </source>
</evidence>
<evidence type="ECO:0000259" key="1">
    <source>
        <dbReference type="Pfam" id="PF05913"/>
    </source>
</evidence>
<reference evidence="3 4" key="1">
    <citation type="journal article" date="2015" name="Genome Announc.">
        <title>Complete Genome Sequence of Pelosinus fermentans JBW45, a Member of a Remarkably Competitive Group of Negativicutes in the Firmicutes Phylum.</title>
        <authorList>
            <person name="De Leon K.B."/>
            <person name="Utturkar S.M."/>
            <person name="Camilleri L.B."/>
            <person name="Elias D.A."/>
            <person name="Arkin A.P."/>
            <person name="Fields M.W."/>
            <person name="Brown S.D."/>
            <person name="Wall J.D."/>
        </authorList>
    </citation>
    <scope>NUCLEOTIDE SEQUENCE [LARGE SCALE GENOMIC DNA]</scope>
    <source>
        <strain evidence="3 4">JBW45</strain>
    </source>
</reference>
<reference evidence="4" key="2">
    <citation type="submission" date="2015-02" db="EMBL/GenBank/DDBJ databases">
        <title>Complete Genome Sequence of Pelosinus fermentans JBW45.</title>
        <authorList>
            <person name="De Leon K.B."/>
            <person name="Utturkar S.M."/>
            <person name="Camilleri L.B."/>
            <person name="Arkin A.P."/>
            <person name="Fields M.W."/>
            <person name="Brown S.D."/>
            <person name="Wall J.D."/>
        </authorList>
    </citation>
    <scope>NUCLEOTIDE SEQUENCE [LARGE SCALE GENOMIC DNA]</scope>
    <source>
        <strain evidence="4">JBW45</strain>
    </source>
</reference>